<comment type="subcellular location">
    <subcellularLocation>
        <location evidence="1">Membrane</location>
        <topology evidence="1">Multi-pass membrane protein</topology>
    </subcellularLocation>
</comment>
<feature type="transmembrane region" description="Helical" evidence="5">
    <location>
        <begin position="339"/>
        <end position="362"/>
    </location>
</feature>
<dbReference type="InterPro" id="IPR049680">
    <property type="entry name" value="FLVCR1-2_SLC49-like"/>
</dbReference>
<dbReference type="AlphaFoldDB" id="A0A433U8C7"/>
<feature type="transmembrane region" description="Helical" evidence="5">
    <location>
        <begin position="309"/>
        <end position="327"/>
    </location>
</feature>
<dbReference type="GO" id="GO:0016020">
    <property type="term" value="C:membrane"/>
    <property type="evidence" value="ECO:0007669"/>
    <property type="project" value="UniProtKB-SubCell"/>
</dbReference>
<feature type="non-terminal residue" evidence="6">
    <location>
        <position position="1"/>
    </location>
</feature>
<keyword evidence="2 5" id="KW-0812">Transmembrane</keyword>
<dbReference type="PANTHER" id="PTHR10924:SF27">
    <property type="entry name" value="SOLUTE CARRIER FAMILY 49 MEMBER 4"/>
    <property type="match status" value="1"/>
</dbReference>
<feature type="transmembrane region" description="Helical" evidence="5">
    <location>
        <begin position="7"/>
        <end position="24"/>
    </location>
</feature>
<feature type="transmembrane region" description="Helical" evidence="5">
    <location>
        <begin position="243"/>
        <end position="260"/>
    </location>
</feature>
<accession>A0A433U8C7</accession>
<feature type="transmembrane region" description="Helical" evidence="5">
    <location>
        <begin position="280"/>
        <end position="297"/>
    </location>
</feature>
<keyword evidence="4 5" id="KW-0472">Membrane</keyword>
<dbReference type="EMBL" id="RQTK01000041">
    <property type="protein sequence ID" value="RUS90075.1"/>
    <property type="molecule type" value="Genomic_DNA"/>
</dbReference>
<organism evidence="6 7">
    <name type="scientific">Elysia chlorotica</name>
    <name type="common">Eastern emerald elysia</name>
    <name type="synonym">Sea slug</name>
    <dbReference type="NCBI Taxonomy" id="188477"/>
    <lineage>
        <taxon>Eukaryota</taxon>
        <taxon>Metazoa</taxon>
        <taxon>Spiralia</taxon>
        <taxon>Lophotrochozoa</taxon>
        <taxon>Mollusca</taxon>
        <taxon>Gastropoda</taxon>
        <taxon>Heterobranchia</taxon>
        <taxon>Euthyneura</taxon>
        <taxon>Panpulmonata</taxon>
        <taxon>Sacoglossa</taxon>
        <taxon>Placobranchoidea</taxon>
        <taxon>Plakobranchidae</taxon>
        <taxon>Elysia</taxon>
    </lineage>
</organism>
<dbReference type="OrthoDB" id="422206at2759"/>
<dbReference type="Gene3D" id="1.20.1250.20">
    <property type="entry name" value="MFS general substrate transporter like domains"/>
    <property type="match status" value="2"/>
</dbReference>
<sequence length="437" mass="48460">QVYKRRWYILILFSLVCFTQGLMWNTFGPISTSSERVFGWGDPTIAWLSALGGLSFLITSFPVYWLMQVKGERGVTELKGALGRIMDLYWEEIAMGVKWRIVNTCFLINLGQFIAGFATPVSMGACPTLSATWFPQDERVTATAISASIGVFGVASAFVLGKVKPCYIRVIYMYFNPPYVSCIIRLMFSLYPLTLECGWAGLLFLAIVCYFPNTPPCPPSISAFSERHTFWAGLRSLFRNRDFVIISLTYGFTAGVFGAWQSVLTVNLKPAGISQDEAGWLGFYSVVSGCLASVLVGRFADRFLRHMKLFILVMYTLATACFIVFSLELFGPMLPHSEGLLYASVICGGTLLLGATPLMFELGCEIGYPASESAANGMFALFNNLTGVTFMIPFAIPHIGTMWMNWVFVGFCLASLPLVAVVRSSFNRLNLDEEVRQ</sequence>
<evidence type="ECO:0000256" key="1">
    <source>
        <dbReference type="ARBA" id="ARBA00004141"/>
    </source>
</evidence>
<proteinExistence type="predicted"/>
<feature type="transmembrane region" description="Helical" evidence="5">
    <location>
        <begin position="101"/>
        <end position="120"/>
    </location>
</feature>
<dbReference type="Proteomes" id="UP000271974">
    <property type="component" value="Unassembled WGS sequence"/>
</dbReference>
<feature type="transmembrane region" description="Helical" evidence="5">
    <location>
        <begin position="402"/>
        <end position="422"/>
    </location>
</feature>
<protein>
    <recommendedName>
        <fullName evidence="8">Major facilitator superfamily (MFS) profile domain-containing protein</fullName>
    </recommendedName>
</protein>
<dbReference type="GO" id="GO:0022857">
    <property type="term" value="F:transmembrane transporter activity"/>
    <property type="evidence" value="ECO:0007669"/>
    <property type="project" value="InterPro"/>
</dbReference>
<dbReference type="Pfam" id="PF07690">
    <property type="entry name" value="MFS_1"/>
    <property type="match status" value="1"/>
</dbReference>
<dbReference type="SUPFAM" id="SSF103473">
    <property type="entry name" value="MFS general substrate transporter"/>
    <property type="match status" value="1"/>
</dbReference>
<feature type="transmembrane region" description="Helical" evidence="5">
    <location>
        <begin position="140"/>
        <end position="160"/>
    </location>
</feature>
<keyword evidence="7" id="KW-1185">Reference proteome</keyword>
<dbReference type="InterPro" id="IPR036259">
    <property type="entry name" value="MFS_trans_sf"/>
</dbReference>
<feature type="transmembrane region" description="Helical" evidence="5">
    <location>
        <begin position="374"/>
        <end position="396"/>
    </location>
</feature>
<gene>
    <name evidence="6" type="ORF">EGW08_002188</name>
</gene>
<feature type="transmembrane region" description="Helical" evidence="5">
    <location>
        <begin position="193"/>
        <end position="211"/>
    </location>
</feature>
<evidence type="ECO:0000313" key="6">
    <source>
        <dbReference type="EMBL" id="RUS90075.1"/>
    </source>
</evidence>
<evidence type="ECO:0008006" key="8">
    <source>
        <dbReference type="Google" id="ProtNLM"/>
    </source>
</evidence>
<feature type="transmembrane region" description="Helical" evidence="5">
    <location>
        <begin position="44"/>
        <end position="66"/>
    </location>
</feature>
<dbReference type="PANTHER" id="PTHR10924">
    <property type="entry name" value="MAJOR FACILITATOR SUPERFAMILY PROTEIN-RELATED"/>
    <property type="match status" value="1"/>
</dbReference>
<evidence type="ECO:0000313" key="7">
    <source>
        <dbReference type="Proteomes" id="UP000271974"/>
    </source>
</evidence>
<evidence type="ECO:0000256" key="2">
    <source>
        <dbReference type="ARBA" id="ARBA00022692"/>
    </source>
</evidence>
<reference evidence="6 7" key="1">
    <citation type="submission" date="2019-01" db="EMBL/GenBank/DDBJ databases">
        <title>A draft genome assembly of the solar-powered sea slug Elysia chlorotica.</title>
        <authorList>
            <person name="Cai H."/>
            <person name="Li Q."/>
            <person name="Fang X."/>
            <person name="Li J."/>
            <person name="Curtis N.E."/>
            <person name="Altenburger A."/>
            <person name="Shibata T."/>
            <person name="Feng M."/>
            <person name="Maeda T."/>
            <person name="Schwartz J.A."/>
            <person name="Shigenobu S."/>
            <person name="Lundholm N."/>
            <person name="Nishiyama T."/>
            <person name="Yang H."/>
            <person name="Hasebe M."/>
            <person name="Li S."/>
            <person name="Pierce S.K."/>
            <person name="Wang J."/>
        </authorList>
    </citation>
    <scope>NUCLEOTIDE SEQUENCE [LARGE SCALE GENOMIC DNA]</scope>
    <source>
        <strain evidence="6">EC2010</strain>
        <tissue evidence="6">Whole organism of an adult</tissue>
    </source>
</reference>
<feature type="transmembrane region" description="Helical" evidence="5">
    <location>
        <begin position="167"/>
        <end position="187"/>
    </location>
</feature>
<evidence type="ECO:0000256" key="3">
    <source>
        <dbReference type="ARBA" id="ARBA00022989"/>
    </source>
</evidence>
<comment type="caution">
    <text evidence="6">The sequence shown here is derived from an EMBL/GenBank/DDBJ whole genome shotgun (WGS) entry which is preliminary data.</text>
</comment>
<evidence type="ECO:0000256" key="5">
    <source>
        <dbReference type="SAM" id="Phobius"/>
    </source>
</evidence>
<evidence type="ECO:0000256" key="4">
    <source>
        <dbReference type="ARBA" id="ARBA00023136"/>
    </source>
</evidence>
<dbReference type="InterPro" id="IPR011701">
    <property type="entry name" value="MFS"/>
</dbReference>
<keyword evidence="3 5" id="KW-1133">Transmembrane helix</keyword>
<name>A0A433U8C7_ELYCH</name>